<dbReference type="HOGENOM" id="CLU_044208_6_0_0"/>
<protein>
    <submittedName>
        <fullName evidence="9">Membrane protein</fullName>
    </submittedName>
</protein>
<keyword evidence="6 7" id="KW-0472">Membrane</keyword>
<feature type="transmembrane region" description="Helical" evidence="7">
    <location>
        <begin position="104"/>
        <end position="125"/>
    </location>
</feature>
<evidence type="ECO:0000256" key="6">
    <source>
        <dbReference type="ARBA" id="ARBA00023136"/>
    </source>
</evidence>
<sequence length="201" mass="21270">MHDLTQAILSASYLGIFLIVFAETGLLVGFFLPGDSLLIAAGLLAAAPDSGLNLWAVMAAVVAGGIIGCSAGYWIGQRFGPAVFSNQNSRFFKPEYVAQAEKFFVQYGALAVILARFVPIVRTLVPTLAGVSRMPFALFTLYNVIGAVLWGVGVTGVAYYLGGLIPNLDQYILLIVGVVLVVSVIPIVVKFMQARRGAAKG</sequence>
<dbReference type="AlphaFoldDB" id="A0A0A7KCQ9"/>
<dbReference type="InterPro" id="IPR032816">
    <property type="entry name" value="VTT_dom"/>
</dbReference>
<feature type="transmembrane region" description="Helical" evidence="7">
    <location>
        <begin position="137"/>
        <end position="159"/>
    </location>
</feature>
<evidence type="ECO:0000313" key="9">
    <source>
        <dbReference type="EMBL" id="AIZ43972.1"/>
    </source>
</evidence>
<keyword evidence="4 7" id="KW-0812">Transmembrane</keyword>
<dbReference type="RefSeq" id="WP_039681608.1">
    <property type="nucleotide sequence ID" value="NZ_CP010028.1"/>
</dbReference>
<name>A0A0A7KCQ9_9DEIO</name>
<dbReference type="KEGG" id="dsw:QR90_00690"/>
<evidence type="ECO:0000256" key="7">
    <source>
        <dbReference type="RuleBase" id="RU367016"/>
    </source>
</evidence>
<dbReference type="PANTHER" id="PTHR30353">
    <property type="entry name" value="INNER MEMBRANE PROTEIN DEDA-RELATED"/>
    <property type="match status" value="1"/>
</dbReference>
<keyword evidence="3 7" id="KW-1003">Cell membrane</keyword>
<dbReference type="Proteomes" id="UP000030634">
    <property type="component" value="Chromosome"/>
</dbReference>
<evidence type="ECO:0000256" key="4">
    <source>
        <dbReference type="ARBA" id="ARBA00022692"/>
    </source>
</evidence>
<feature type="transmembrane region" description="Helical" evidence="7">
    <location>
        <begin position="52"/>
        <end position="75"/>
    </location>
</feature>
<feature type="transmembrane region" description="Helical" evidence="7">
    <location>
        <begin position="171"/>
        <end position="192"/>
    </location>
</feature>
<evidence type="ECO:0000256" key="3">
    <source>
        <dbReference type="ARBA" id="ARBA00022475"/>
    </source>
</evidence>
<organism evidence="9 10">
    <name type="scientific">Deinococcus radiopugnans</name>
    <dbReference type="NCBI Taxonomy" id="57497"/>
    <lineage>
        <taxon>Bacteria</taxon>
        <taxon>Thermotogati</taxon>
        <taxon>Deinococcota</taxon>
        <taxon>Deinococci</taxon>
        <taxon>Deinococcales</taxon>
        <taxon>Deinococcaceae</taxon>
        <taxon>Deinococcus</taxon>
    </lineage>
</organism>
<dbReference type="EMBL" id="CP010028">
    <property type="protein sequence ID" value="AIZ43972.1"/>
    <property type="molecule type" value="Genomic_DNA"/>
</dbReference>
<dbReference type="Pfam" id="PF09335">
    <property type="entry name" value="VTT_dom"/>
    <property type="match status" value="1"/>
</dbReference>
<feature type="domain" description="VTT" evidence="8">
    <location>
        <begin position="32"/>
        <end position="155"/>
    </location>
</feature>
<dbReference type="InterPro" id="IPR032818">
    <property type="entry name" value="DedA-like"/>
</dbReference>
<dbReference type="PANTHER" id="PTHR30353:SF0">
    <property type="entry name" value="TRANSMEMBRANE PROTEIN"/>
    <property type="match status" value="1"/>
</dbReference>
<evidence type="ECO:0000259" key="8">
    <source>
        <dbReference type="Pfam" id="PF09335"/>
    </source>
</evidence>
<feature type="transmembrane region" description="Helical" evidence="7">
    <location>
        <begin position="12"/>
        <end position="32"/>
    </location>
</feature>
<evidence type="ECO:0000256" key="2">
    <source>
        <dbReference type="ARBA" id="ARBA00010792"/>
    </source>
</evidence>
<accession>A0A0A7KCQ9</accession>
<evidence type="ECO:0000256" key="1">
    <source>
        <dbReference type="ARBA" id="ARBA00004651"/>
    </source>
</evidence>
<comment type="subcellular location">
    <subcellularLocation>
        <location evidence="1 7">Cell membrane</location>
        <topology evidence="1 7">Multi-pass membrane protein</topology>
    </subcellularLocation>
</comment>
<dbReference type="GO" id="GO:0005886">
    <property type="term" value="C:plasma membrane"/>
    <property type="evidence" value="ECO:0007669"/>
    <property type="project" value="UniProtKB-SubCell"/>
</dbReference>
<evidence type="ECO:0000256" key="5">
    <source>
        <dbReference type="ARBA" id="ARBA00022989"/>
    </source>
</evidence>
<gene>
    <name evidence="9" type="ORF">QR90_00690</name>
</gene>
<reference evidence="10" key="1">
    <citation type="submission" date="2014-11" db="EMBL/GenBank/DDBJ databases">
        <title>Hymenobacter sp. DG25B genome submission.</title>
        <authorList>
            <person name="Jung H.-Y."/>
            <person name="Kim M.K."/>
            <person name="Srinivasan S."/>
            <person name="Lim S."/>
        </authorList>
    </citation>
    <scope>NUCLEOTIDE SEQUENCE [LARGE SCALE GENOMIC DNA]</scope>
    <source>
        <strain evidence="10">DY59</strain>
    </source>
</reference>
<proteinExistence type="inferred from homology"/>
<dbReference type="STRING" id="1182571.QR90_00690"/>
<comment type="similarity">
    <text evidence="2 7">Belongs to the DedA family.</text>
</comment>
<evidence type="ECO:0000313" key="10">
    <source>
        <dbReference type="Proteomes" id="UP000030634"/>
    </source>
</evidence>
<keyword evidence="5 7" id="KW-1133">Transmembrane helix</keyword>